<accession>A0A9D1W3C8</accession>
<dbReference type="Gene3D" id="3.30.460.20">
    <property type="entry name" value="CorA soluble domain-like"/>
    <property type="match status" value="1"/>
</dbReference>
<evidence type="ECO:0000313" key="8">
    <source>
        <dbReference type="Proteomes" id="UP000886780"/>
    </source>
</evidence>
<proteinExistence type="inferred from homology"/>
<dbReference type="GO" id="GO:0016020">
    <property type="term" value="C:membrane"/>
    <property type="evidence" value="ECO:0007669"/>
    <property type="project" value="UniProtKB-SubCell"/>
</dbReference>
<evidence type="ECO:0000256" key="6">
    <source>
        <dbReference type="SAM" id="Phobius"/>
    </source>
</evidence>
<feature type="transmembrane region" description="Helical" evidence="6">
    <location>
        <begin position="285"/>
        <end position="308"/>
    </location>
</feature>
<comment type="similarity">
    <text evidence="2">Belongs to the CorA metal ion transporter (MIT) (TC 1.A.35) family.</text>
</comment>
<keyword evidence="5 6" id="KW-0472">Membrane</keyword>
<dbReference type="Pfam" id="PF01544">
    <property type="entry name" value="CorA"/>
    <property type="match status" value="1"/>
</dbReference>
<dbReference type="GO" id="GO:0046873">
    <property type="term" value="F:metal ion transmembrane transporter activity"/>
    <property type="evidence" value="ECO:0007669"/>
    <property type="project" value="InterPro"/>
</dbReference>
<dbReference type="EMBL" id="DXEU01000076">
    <property type="protein sequence ID" value="HIX52026.1"/>
    <property type="molecule type" value="Genomic_DNA"/>
</dbReference>
<protein>
    <submittedName>
        <fullName evidence="7">Magnesium transporter CorA family protein</fullName>
    </submittedName>
</protein>
<name>A0A9D1W3C8_9FIRM</name>
<keyword evidence="3 6" id="KW-0812">Transmembrane</keyword>
<sequence>MIRIFKTEEGAVHQQDEITSGSWIALTDPTATEILEIADRYRIDPDDLRAPLDEEERSRIEVEDDYTLILVDIPLIEERNGKDWYETIPMGIVTTEEAIITVCLEDTAVLSAFMDGRVRDFHTYMKTRFILQILYKNAQQYLQYLRIIDKKSAEIEKKLHQSTKNQELIELLELEKSLTYFITSLRANEVVLEKLLRNEKIKKYPEDEDLLEDVIIENKQAIEMANIYSDILSGTMDAFASVISNNLNIVMKFLATITIVMSIPTIVASFYGMNVNAAGMPFADSPWGFLVIILFALAISLIVAFWFYKKDYL</sequence>
<dbReference type="AlphaFoldDB" id="A0A9D1W3C8"/>
<comment type="caution">
    <text evidence="7">The sequence shown here is derived from an EMBL/GenBank/DDBJ whole genome shotgun (WGS) entry which is preliminary data.</text>
</comment>
<evidence type="ECO:0000313" key="7">
    <source>
        <dbReference type="EMBL" id="HIX52026.1"/>
    </source>
</evidence>
<dbReference type="Gene3D" id="1.20.58.340">
    <property type="entry name" value="Magnesium transport protein CorA, transmembrane region"/>
    <property type="match status" value="2"/>
</dbReference>
<dbReference type="InterPro" id="IPR045861">
    <property type="entry name" value="CorA_cytoplasmic_dom"/>
</dbReference>
<dbReference type="SUPFAM" id="SSF144083">
    <property type="entry name" value="Magnesium transport protein CorA, transmembrane region"/>
    <property type="match status" value="1"/>
</dbReference>
<dbReference type="Proteomes" id="UP000886780">
    <property type="component" value="Unassembled WGS sequence"/>
</dbReference>
<reference evidence="7" key="2">
    <citation type="submission" date="2021-04" db="EMBL/GenBank/DDBJ databases">
        <authorList>
            <person name="Gilroy R."/>
        </authorList>
    </citation>
    <scope>NUCLEOTIDE SEQUENCE</scope>
    <source>
        <strain evidence="7">ChiGjej4B4-12881</strain>
    </source>
</reference>
<dbReference type="InterPro" id="IPR002523">
    <property type="entry name" value="MgTranspt_CorA/ZnTranspt_ZntB"/>
</dbReference>
<evidence type="ECO:0000256" key="5">
    <source>
        <dbReference type="ARBA" id="ARBA00023136"/>
    </source>
</evidence>
<reference evidence="7" key="1">
    <citation type="journal article" date="2021" name="PeerJ">
        <title>Extensive microbial diversity within the chicken gut microbiome revealed by metagenomics and culture.</title>
        <authorList>
            <person name="Gilroy R."/>
            <person name="Ravi A."/>
            <person name="Getino M."/>
            <person name="Pursley I."/>
            <person name="Horton D.L."/>
            <person name="Alikhan N.F."/>
            <person name="Baker D."/>
            <person name="Gharbi K."/>
            <person name="Hall N."/>
            <person name="Watson M."/>
            <person name="Adriaenssens E.M."/>
            <person name="Foster-Nyarko E."/>
            <person name="Jarju S."/>
            <person name="Secka A."/>
            <person name="Antonio M."/>
            <person name="Oren A."/>
            <person name="Chaudhuri R.R."/>
            <person name="La Ragione R."/>
            <person name="Hildebrand F."/>
            <person name="Pallen M.J."/>
        </authorList>
    </citation>
    <scope>NUCLEOTIDE SEQUENCE</scope>
    <source>
        <strain evidence="7">ChiGjej4B4-12881</strain>
    </source>
</reference>
<feature type="transmembrane region" description="Helical" evidence="6">
    <location>
        <begin position="253"/>
        <end position="273"/>
    </location>
</feature>
<gene>
    <name evidence="7" type="ORF">IAA28_04385</name>
</gene>
<keyword evidence="4 6" id="KW-1133">Transmembrane helix</keyword>
<organism evidence="7 8">
    <name type="scientific">Candidatus Lachnoclostridium stercoripullorum</name>
    <dbReference type="NCBI Taxonomy" id="2838635"/>
    <lineage>
        <taxon>Bacteria</taxon>
        <taxon>Bacillati</taxon>
        <taxon>Bacillota</taxon>
        <taxon>Clostridia</taxon>
        <taxon>Lachnospirales</taxon>
        <taxon>Lachnospiraceae</taxon>
    </lineage>
</organism>
<dbReference type="PANTHER" id="PTHR47891:SF2">
    <property type="entry name" value="MAGNESIUM AND COBALT TRANSPORTER"/>
    <property type="match status" value="1"/>
</dbReference>
<dbReference type="PANTHER" id="PTHR47891">
    <property type="entry name" value="TRANSPORTER-RELATED"/>
    <property type="match status" value="1"/>
</dbReference>
<evidence type="ECO:0000256" key="3">
    <source>
        <dbReference type="ARBA" id="ARBA00022692"/>
    </source>
</evidence>
<evidence type="ECO:0000256" key="2">
    <source>
        <dbReference type="ARBA" id="ARBA00009765"/>
    </source>
</evidence>
<evidence type="ECO:0000256" key="1">
    <source>
        <dbReference type="ARBA" id="ARBA00004141"/>
    </source>
</evidence>
<dbReference type="InterPro" id="IPR045863">
    <property type="entry name" value="CorA_TM1_TM2"/>
</dbReference>
<dbReference type="CDD" id="cd12827">
    <property type="entry name" value="EcCorA_ZntB-like_u2"/>
    <property type="match status" value="1"/>
</dbReference>
<evidence type="ECO:0000256" key="4">
    <source>
        <dbReference type="ARBA" id="ARBA00022989"/>
    </source>
</evidence>
<dbReference type="InterPro" id="IPR047199">
    <property type="entry name" value="CorA-like"/>
</dbReference>
<comment type="subcellular location">
    <subcellularLocation>
        <location evidence="1">Membrane</location>
        <topology evidence="1">Multi-pass membrane protein</topology>
    </subcellularLocation>
</comment>
<dbReference type="SUPFAM" id="SSF143865">
    <property type="entry name" value="CorA soluble domain-like"/>
    <property type="match status" value="1"/>
</dbReference>